<dbReference type="CDD" id="cd07344">
    <property type="entry name" value="M48_yhfN_like"/>
    <property type="match status" value="1"/>
</dbReference>
<dbReference type="PANTHER" id="PTHR30399:SF1">
    <property type="entry name" value="UTP PYROPHOSPHATASE"/>
    <property type="match status" value="1"/>
</dbReference>
<dbReference type="Proteomes" id="UP000231637">
    <property type="component" value="Chromosome"/>
</dbReference>
<dbReference type="Gene3D" id="3.30.2010.10">
    <property type="entry name" value="Metalloproteases ('zincins'), catalytic domain"/>
    <property type="match status" value="1"/>
</dbReference>
<dbReference type="Pfam" id="PF01863">
    <property type="entry name" value="YgjP-like"/>
    <property type="match status" value="1"/>
</dbReference>
<reference evidence="2 3" key="1">
    <citation type="submission" date="2016-12" db="EMBL/GenBank/DDBJ databases">
        <title>Isolation and genomic insights into novel planktonic Zetaproteobacteria from stratified waters of the Chesapeake Bay.</title>
        <authorList>
            <person name="McAllister S.M."/>
            <person name="Kato S."/>
            <person name="Chan C.S."/>
            <person name="Chiu B.K."/>
            <person name="Field E.K."/>
        </authorList>
    </citation>
    <scope>NUCLEOTIDE SEQUENCE [LARGE SCALE GENOMIC DNA]</scope>
    <source>
        <strain evidence="2 3">CP-8</strain>
    </source>
</reference>
<organism evidence="2 3">
    <name type="scientific">Mariprofundus ferrinatatus</name>
    <dbReference type="NCBI Taxonomy" id="1921087"/>
    <lineage>
        <taxon>Bacteria</taxon>
        <taxon>Pseudomonadati</taxon>
        <taxon>Pseudomonadota</taxon>
        <taxon>Candidatius Mariprofundia</taxon>
        <taxon>Mariprofundales</taxon>
        <taxon>Mariprofundaceae</taxon>
        <taxon>Mariprofundus</taxon>
    </lineage>
</organism>
<keyword evidence="3" id="KW-1185">Reference proteome</keyword>
<dbReference type="AlphaFoldDB" id="A0A2K8L6A9"/>
<evidence type="ECO:0000259" key="1">
    <source>
        <dbReference type="Pfam" id="PF01863"/>
    </source>
</evidence>
<accession>A0A2K8L6A9</accession>
<dbReference type="RefSeq" id="WP_100265209.1">
    <property type="nucleotide sequence ID" value="NZ_CP018800.1"/>
</dbReference>
<evidence type="ECO:0000313" key="3">
    <source>
        <dbReference type="Proteomes" id="UP000231637"/>
    </source>
</evidence>
<dbReference type="OrthoDB" id="9811177at2"/>
<proteinExistence type="predicted"/>
<dbReference type="PANTHER" id="PTHR30399">
    <property type="entry name" value="UNCHARACTERIZED PROTEIN YGJP"/>
    <property type="match status" value="1"/>
</dbReference>
<dbReference type="InterPro" id="IPR053136">
    <property type="entry name" value="UTP_pyrophosphatase-like"/>
</dbReference>
<dbReference type="InterPro" id="IPR002725">
    <property type="entry name" value="YgjP-like_metallopeptidase"/>
</dbReference>
<protein>
    <recommendedName>
        <fullName evidence="1">YgjP-like metallopeptidase domain-containing protein</fullName>
    </recommendedName>
</protein>
<evidence type="ECO:0000313" key="2">
    <source>
        <dbReference type="EMBL" id="ATX81789.1"/>
    </source>
</evidence>
<sequence>MRWKSVPETEPITLMMDDGFSYNVIRRPKRKTLSIVIRATNDVDVLAPSRMPLAVIDQFVSSKSIWIQRKLLFNREIRSQYRPKLFLAGETFKLLDTPLRLATRAGKRGVELIDDKLVVTLPASLKAESREETIKRLLVTWFRDQAENHFKQRSKVLSQLIGRTPASVATKHYKSRWGSCHHDGRIYFNWRLIMAPARIIDYVIVHELCHLIHHNHSTAYWSLVESIMPDFRSAKQWLKINGATLEI</sequence>
<name>A0A2K8L6A9_9PROT</name>
<dbReference type="KEGG" id="mfn:Ga0123462_0920"/>
<gene>
    <name evidence="2" type="ORF">Ga0123462_0920</name>
</gene>
<dbReference type="EMBL" id="CP018800">
    <property type="protein sequence ID" value="ATX81789.1"/>
    <property type="molecule type" value="Genomic_DNA"/>
</dbReference>
<feature type="domain" description="YgjP-like metallopeptidase" evidence="1">
    <location>
        <begin position="31"/>
        <end position="239"/>
    </location>
</feature>